<evidence type="ECO:0000313" key="1">
    <source>
        <dbReference type="EMBL" id="WXA95738.1"/>
    </source>
</evidence>
<organism evidence="1 2">
    <name type="scientific">Pendulispora brunnea</name>
    <dbReference type="NCBI Taxonomy" id="2905690"/>
    <lineage>
        <taxon>Bacteria</taxon>
        <taxon>Pseudomonadati</taxon>
        <taxon>Myxococcota</taxon>
        <taxon>Myxococcia</taxon>
        <taxon>Myxococcales</taxon>
        <taxon>Sorangiineae</taxon>
        <taxon>Pendulisporaceae</taxon>
        <taxon>Pendulispora</taxon>
    </lineage>
</organism>
<evidence type="ECO:0008006" key="3">
    <source>
        <dbReference type="Google" id="ProtNLM"/>
    </source>
</evidence>
<gene>
    <name evidence="1" type="ORF">LZC95_02645</name>
</gene>
<dbReference type="InterPro" id="IPR000801">
    <property type="entry name" value="Esterase-like"/>
</dbReference>
<accession>A0ABZ2KEJ4</accession>
<dbReference type="PANTHER" id="PTHR48098:SF6">
    <property type="entry name" value="FERRI-BACILLIBACTIN ESTERASE BESA"/>
    <property type="match status" value="1"/>
</dbReference>
<dbReference type="SUPFAM" id="SSF53474">
    <property type="entry name" value="alpha/beta-Hydrolases"/>
    <property type="match status" value="1"/>
</dbReference>
<proteinExistence type="predicted"/>
<dbReference type="InterPro" id="IPR050583">
    <property type="entry name" value="Mycobacterial_A85_antigen"/>
</dbReference>
<dbReference type="Pfam" id="PF00756">
    <property type="entry name" value="Esterase"/>
    <property type="match status" value="1"/>
</dbReference>
<evidence type="ECO:0000313" key="2">
    <source>
        <dbReference type="Proteomes" id="UP001379533"/>
    </source>
</evidence>
<dbReference type="PROSITE" id="PS51257">
    <property type="entry name" value="PROKAR_LIPOPROTEIN"/>
    <property type="match status" value="1"/>
</dbReference>
<dbReference type="PANTHER" id="PTHR48098">
    <property type="entry name" value="ENTEROCHELIN ESTERASE-RELATED"/>
    <property type="match status" value="1"/>
</dbReference>
<dbReference type="InterPro" id="IPR029058">
    <property type="entry name" value="AB_hydrolase_fold"/>
</dbReference>
<name>A0ABZ2KEJ4_9BACT</name>
<sequence length="392" mass="42101">MKVIRCLSVAWIPVLLGCASGSDEQAQTTIRVHYPVGARTLTLATDRGTRTGTALGGDTWEFSFTEVASALSVKPVLDGVPARGPDYKIAAGQRVDIYPHFFQTRGSVSTRWPEFKSKVHPRPDGMGRPIEVYVPPSYEENPTARFPVIYMMDGQAMFSNWVIGTAVLGDALVDDALDAAAETGAIAESIVVGIDSPVLANSSDPLEDRHLELTPTEAFDPTGSVKKSGDGPKFLAMLVDELKRLVDAELRTRPARETTFIGGGSLGGLMSVYAGVTRGDVFGGIVSLSGSAWWDDRLAVRMVRDAKTGPKQTLKVYADVGGGEDYPDTDLKDIMIASNRALFQAYTDAGYVEGRTLMTLVTPVLDPGHEHNATHFGKRIPSALAFVIGPGR</sequence>
<protein>
    <recommendedName>
        <fullName evidence="3">Esterase</fullName>
    </recommendedName>
</protein>
<keyword evidence="2" id="KW-1185">Reference proteome</keyword>
<reference evidence="1 2" key="1">
    <citation type="submission" date="2021-12" db="EMBL/GenBank/DDBJ databases">
        <title>Discovery of the Pendulisporaceae a myxobacterial family with distinct sporulation behavior and unique specialized metabolism.</title>
        <authorList>
            <person name="Garcia R."/>
            <person name="Popoff A."/>
            <person name="Bader C.D."/>
            <person name="Loehr J."/>
            <person name="Walesch S."/>
            <person name="Walt C."/>
            <person name="Boldt J."/>
            <person name="Bunk B."/>
            <person name="Haeckl F.J.F.P.J."/>
            <person name="Gunesch A.P."/>
            <person name="Birkelbach J."/>
            <person name="Nuebel U."/>
            <person name="Pietschmann T."/>
            <person name="Bach T."/>
            <person name="Mueller R."/>
        </authorList>
    </citation>
    <scope>NUCLEOTIDE SEQUENCE [LARGE SCALE GENOMIC DNA]</scope>
    <source>
        <strain evidence="1 2">MSr12523</strain>
    </source>
</reference>
<dbReference type="Gene3D" id="3.40.50.1820">
    <property type="entry name" value="alpha/beta hydrolase"/>
    <property type="match status" value="1"/>
</dbReference>
<dbReference type="Proteomes" id="UP001379533">
    <property type="component" value="Chromosome"/>
</dbReference>
<dbReference type="EMBL" id="CP089982">
    <property type="protein sequence ID" value="WXA95738.1"/>
    <property type="molecule type" value="Genomic_DNA"/>
</dbReference>
<dbReference type="RefSeq" id="WP_394846347.1">
    <property type="nucleotide sequence ID" value="NZ_CP089982.1"/>
</dbReference>